<feature type="chain" id="PRO_5001640962" evidence="1">
    <location>
        <begin position="24"/>
        <end position="52"/>
    </location>
</feature>
<reference evidence="3" key="1">
    <citation type="journal article" date="2014" name="Proc. Natl. Acad. Sci. U.S.A.">
        <title>Extensive sampling of basidiomycete genomes demonstrates inadequacy of the white-rot/brown-rot paradigm for wood decay fungi.</title>
        <authorList>
            <person name="Riley R."/>
            <person name="Salamov A.A."/>
            <person name="Brown D.W."/>
            <person name="Nagy L.G."/>
            <person name="Floudas D."/>
            <person name="Held B.W."/>
            <person name="Levasseur A."/>
            <person name="Lombard V."/>
            <person name="Morin E."/>
            <person name="Otillar R."/>
            <person name="Lindquist E.A."/>
            <person name="Sun H."/>
            <person name="LaButti K.M."/>
            <person name="Schmutz J."/>
            <person name="Jabbour D."/>
            <person name="Luo H."/>
            <person name="Baker S.E."/>
            <person name="Pisabarro A.G."/>
            <person name="Walton J.D."/>
            <person name="Blanchette R.A."/>
            <person name="Henrissat B."/>
            <person name="Martin F."/>
            <person name="Cullen D."/>
            <person name="Hibbett D.S."/>
            <person name="Grigoriev I.V."/>
        </authorList>
    </citation>
    <scope>NUCLEOTIDE SEQUENCE [LARGE SCALE GENOMIC DNA]</scope>
    <source>
        <strain evidence="3">FD-172 SS1</strain>
    </source>
</reference>
<proteinExistence type="predicted"/>
<feature type="signal peptide" evidence="1">
    <location>
        <begin position="1"/>
        <end position="23"/>
    </location>
</feature>
<name>A0A067M3M0_BOTB1</name>
<dbReference type="InParanoid" id="A0A067M3M0"/>
<keyword evidence="3" id="KW-1185">Reference proteome</keyword>
<accession>A0A067M3M0</accession>
<dbReference type="EMBL" id="KL198150">
    <property type="protein sequence ID" value="KDQ06181.1"/>
    <property type="molecule type" value="Genomic_DNA"/>
</dbReference>
<dbReference type="AlphaFoldDB" id="A0A067M3M0"/>
<evidence type="ECO:0000313" key="3">
    <source>
        <dbReference type="Proteomes" id="UP000027195"/>
    </source>
</evidence>
<keyword evidence="1" id="KW-0732">Signal</keyword>
<protein>
    <submittedName>
        <fullName evidence="2">Uncharacterized protein</fullName>
    </submittedName>
</protein>
<evidence type="ECO:0000313" key="2">
    <source>
        <dbReference type="EMBL" id="KDQ06181.1"/>
    </source>
</evidence>
<organism evidence="2 3">
    <name type="scientific">Botryobasidium botryosum (strain FD-172 SS1)</name>
    <dbReference type="NCBI Taxonomy" id="930990"/>
    <lineage>
        <taxon>Eukaryota</taxon>
        <taxon>Fungi</taxon>
        <taxon>Dikarya</taxon>
        <taxon>Basidiomycota</taxon>
        <taxon>Agaricomycotina</taxon>
        <taxon>Agaricomycetes</taxon>
        <taxon>Cantharellales</taxon>
        <taxon>Botryobasidiaceae</taxon>
        <taxon>Botryobasidium</taxon>
    </lineage>
</organism>
<sequence length="52" mass="5605">MNPVRLCVLAMFIALGRVSPASAHDAPVITCIRSTDCPDGYICGPNNICTYY</sequence>
<gene>
    <name evidence="2" type="ORF">BOTBODRAFT_60734</name>
</gene>
<dbReference type="HOGENOM" id="CLU_3086916_0_0_1"/>
<dbReference type="Proteomes" id="UP000027195">
    <property type="component" value="Unassembled WGS sequence"/>
</dbReference>
<evidence type="ECO:0000256" key="1">
    <source>
        <dbReference type="SAM" id="SignalP"/>
    </source>
</evidence>